<dbReference type="SMART" id="SM00287">
    <property type="entry name" value="SH3b"/>
    <property type="match status" value="2"/>
</dbReference>
<dbReference type="Pfam" id="PF00656">
    <property type="entry name" value="Peptidase_C14"/>
    <property type="match status" value="1"/>
</dbReference>
<evidence type="ECO:0000313" key="6">
    <source>
        <dbReference type="EMBL" id="CTQ72896.1"/>
    </source>
</evidence>
<evidence type="ECO:0000259" key="4">
    <source>
        <dbReference type="PROSITE" id="PS50208"/>
    </source>
</evidence>
<comment type="similarity">
    <text evidence="1">Belongs to the peptidase C14A family.</text>
</comment>
<dbReference type="PROSITE" id="PS50208">
    <property type="entry name" value="CASPASE_P20"/>
    <property type="match status" value="1"/>
</dbReference>
<dbReference type="InterPro" id="IPR001309">
    <property type="entry name" value="Pept_C14_p20"/>
</dbReference>
<keyword evidence="3" id="KW-0732">Signal</keyword>
<dbReference type="Gene3D" id="2.30.30.40">
    <property type="entry name" value="SH3 Domains"/>
    <property type="match status" value="2"/>
</dbReference>
<dbReference type="EMBL" id="CXWC01000011">
    <property type="protein sequence ID" value="CTQ72896.1"/>
    <property type="molecule type" value="Genomic_DNA"/>
</dbReference>
<dbReference type="SUPFAM" id="SSF52129">
    <property type="entry name" value="Caspase-like"/>
    <property type="match status" value="1"/>
</dbReference>
<dbReference type="GeneID" id="97670785"/>
<dbReference type="SMART" id="SM00115">
    <property type="entry name" value="CASc"/>
    <property type="match status" value="1"/>
</dbReference>
<keyword evidence="7" id="KW-1185">Reference proteome</keyword>
<organism evidence="6 7">
    <name type="scientific">Roseibium album</name>
    <dbReference type="NCBI Taxonomy" id="311410"/>
    <lineage>
        <taxon>Bacteria</taxon>
        <taxon>Pseudomonadati</taxon>
        <taxon>Pseudomonadota</taxon>
        <taxon>Alphaproteobacteria</taxon>
        <taxon>Hyphomicrobiales</taxon>
        <taxon>Stappiaceae</taxon>
        <taxon>Roseibium</taxon>
    </lineage>
</organism>
<evidence type="ECO:0000313" key="7">
    <source>
        <dbReference type="Proteomes" id="UP000049983"/>
    </source>
</evidence>
<dbReference type="InterPro" id="IPR052039">
    <property type="entry name" value="Caspase-related_regulators"/>
</dbReference>
<dbReference type="InterPro" id="IPR011600">
    <property type="entry name" value="Pept_C14_caspase"/>
</dbReference>
<feature type="domain" description="SH3b" evidence="5">
    <location>
        <begin position="156"/>
        <end position="225"/>
    </location>
</feature>
<dbReference type="Pfam" id="PF08239">
    <property type="entry name" value="SH3_3"/>
    <property type="match status" value="2"/>
</dbReference>
<feature type="chain" id="PRO_5009788008" evidence="3">
    <location>
        <begin position="27"/>
        <end position="600"/>
    </location>
</feature>
<sequence>MHQLGIGAVKQLKMLGIVLWALVCLAATTVQETNAAVIPGGNGGWLVVASRPNASEAVNVARGYASRFPKTTVFQSSNGWFAITLGWMTQPGGNRYKANLQSGGIIPGDSYFHNGQRFQFAVWSATGITGGASRSLIASTRITTGSGGVASPPTTSQNAFVSGLDPTGDNYLSLRTGPSTRYQEIVRMGLNTPLTILGRSGPWLNVALADGRTGWAYGKYVASAPGYAPPPQPSIAPAPVTPPTVAKRSITPPSPGVVGDLSGTSDNFLSLRSGAGTGHSEIARLLEGTRLSLLAQQGAWFEVELSNGMRGWAYGQYVDAAKPRQSASQSVPVIGPDPQPDPNESKPRQRHETATSPKLPDLGTLPEGKRVALIIGNSAYEHAPPLPNPKNDATDLQESLKRLGFTVILGLDQSKIAMEGTVRAYVRSIQDADVALFFYAGHAMQLSGRNYLIPIDAKLEDETAVDFETIELGTVLDYMNAPGRLSIALLDACRDNPLSRRFSRSLGVSRSSQVERGLAAPQAGGGNILIGFATAPGEVALDGDEDNSPFTTALLTHIETPGLEIEIMMKRIKADVYDSTRGTQSPWHNSALRREFYFKN</sequence>
<dbReference type="InterPro" id="IPR029030">
    <property type="entry name" value="Caspase-like_dom_sf"/>
</dbReference>
<evidence type="ECO:0000259" key="5">
    <source>
        <dbReference type="PROSITE" id="PS51781"/>
    </source>
</evidence>
<dbReference type="GO" id="GO:0004197">
    <property type="term" value="F:cysteine-type endopeptidase activity"/>
    <property type="evidence" value="ECO:0007669"/>
    <property type="project" value="InterPro"/>
</dbReference>
<dbReference type="OrthoDB" id="321999at2"/>
<name>A0A0M7AER0_9HYPH</name>
<dbReference type="PANTHER" id="PTHR22576:SF37">
    <property type="entry name" value="MUCOSA-ASSOCIATED LYMPHOID TISSUE LYMPHOMA TRANSLOCATION PROTEIN 1"/>
    <property type="match status" value="1"/>
</dbReference>
<feature type="domain" description="Caspase family p20" evidence="4">
    <location>
        <begin position="368"/>
        <end position="445"/>
    </location>
</feature>
<dbReference type="STRING" id="311410.LA5095_00299"/>
<gene>
    <name evidence="6" type="ORF">LA5096_03440</name>
</gene>
<dbReference type="RefSeq" id="WP_055111307.1">
    <property type="nucleotide sequence ID" value="NZ_CXWA01000006.1"/>
</dbReference>
<accession>A0A0M7AER0</accession>
<dbReference type="GO" id="GO:0006508">
    <property type="term" value="P:proteolysis"/>
    <property type="evidence" value="ECO:0007669"/>
    <property type="project" value="InterPro"/>
</dbReference>
<evidence type="ECO:0000256" key="3">
    <source>
        <dbReference type="SAM" id="SignalP"/>
    </source>
</evidence>
<feature type="compositionally biased region" description="Basic and acidic residues" evidence="2">
    <location>
        <begin position="343"/>
        <end position="353"/>
    </location>
</feature>
<dbReference type="PANTHER" id="PTHR22576">
    <property type="entry name" value="MUCOSA ASSOCIATED LYMPHOID TISSUE LYMPHOMA TRANSLOCATION PROTEIN 1/PARACASPASE"/>
    <property type="match status" value="1"/>
</dbReference>
<dbReference type="InterPro" id="IPR015917">
    <property type="entry name" value="Pept_C14A"/>
</dbReference>
<dbReference type="Proteomes" id="UP000049983">
    <property type="component" value="Unassembled WGS sequence"/>
</dbReference>
<protein>
    <submittedName>
        <fullName evidence="6">SH3 domain protein</fullName>
    </submittedName>
</protein>
<dbReference type="AlphaFoldDB" id="A0A0M7AER0"/>
<feature type="signal peptide" evidence="3">
    <location>
        <begin position="1"/>
        <end position="26"/>
    </location>
</feature>
<evidence type="ECO:0000256" key="2">
    <source>
        <dbReference type="SAM" id="MobiDB-lite"/>
    </source>
</evidence>
<feature type="region of interest" description="Disordered" evidence="2">
    <location>
        <begin position="325"/>
        <end position="365"/>
    </location>
</feature>
<dbReference type="InterPro" id="IPR003646">
    <property type="entry name" value="SH3-like_bac-type"/>
</dbReference>
<dbReference type="PROSITE" id="PS51781">
    <property type="entry name" value="SH3B"/>
    <property type="match status" value="1"/>
</dbReference>
<evidence type="ECO:0000256" key="1">
    <source>
        <dbReference type="ARBA" id="ARBA00010134"/>
    </source>
</evidence>
<reference evidence="7" key="1">
    <citation type="submission" date="2015-07" db="EMBL/GenBank/DDBJ databases">
        <authorList>
            <person name="Rodrigo-Torres Lidia"/>
            <person name="Arahal R.David."/>
        </authorList>
    </citation>
    <scope>NUCLEOTIDE SEQUENCE [LARGE SCALE GENOMIC DNA]</scope>
    <source>
        <strain evidence="7">CECT 5096</strain>
    </source>
</reference>
<proteinExistence type="inferred from homology"/>
<dbReference type="Gene3D" id="3.40.50.1460">
    <property type="match status" value="1"/>
</dbReference>